<accession>A0AAX2CKF2</accession>
<comment type="caution">
    <text evidence="1">The sequence shown here is derived from an EMBL/GenBank/DDBJ whole genome shotgun (WGS) entry which is preliminary data.</text>
</comment>
<reference evidence="1 2" key="1">
    <citation type="submission" date="2016-08" db="EMBL/GenBank/DDBJ databases">
        <authorList>
            <person name="Loux V."/>
            <person name="Rue O."/>
        </authorList>
    </citation>
    <scope>NUCLEOTIDE SEQUENCE [LARGE SCALE GENOMIC DNA]</scope>
    <source>
        <strain evidence="1 2">AFSSA_08CEB44bac</strain>
    </source>
</reference>
<proteinExistence type="predicted"/>
<dbReference type="EMBL" id="FMIK01000045">
    <property type="protein sequence ID" value="SCM00515.1"/>
    <property type="molecule type" value="Genomic_DNA"/>
</dbReference>
<sequence>MNMNYKRAALTGQLTPLITAGGDSVLLPQILGPFQISTQLQLQRMEWIIQQRNLVL</sequence>
<dbReference type="Proteomes" id="UP000242164">
    <property type="component" value="Unassembled WGS sequence"/>
</dbReference>
<organism evidence="1 2">
    <name type="scientific">Bacillus cytotoxicus</name>
    <dbReference type="NCBI Taxonomy" id="580165"/>
    <lineage>
        <taxon>Bacteria</taxon>
        <taxon>Bacillati</taxon>
        <taxon>Bacillota</taxon>
        <taxon>Bacilli</taxon>
        <taxon>Bacillales</taxon>
        <taxon>Bacillaceae</taxon>
        <taxon>Bacillus</taxon>
        <taxon>Bacillus cereus group</taxon>
    </lineage>
</organism>
<evidence type="ECO:0000313" key="2">
    <source>
        <dbReference type="Proteomes" id="UP000242164"/>
    </source>
</evidence>
<gene>
    <name evidence="1" type="ORF">BCB44BAC_03326</name>
</gene>
<name>A0AAX2CKF2_9BACI</name>
<evidence type="ECO:0000313" key="1">
    <source>
        <dbReference type="EMBL" id="SCM00515.1"/>
    </source>
</evidence>
<protein>
    <submittedName>
        <fullName evidence="1">Uncharacterized protein</fullName>
    </submittedName>
</protein>
<dbReference type="AlphaFoldDB" id="A0AAX2CKF2"/>